<reference evidence="1 2" key="1">
    <citation type="journal article" date="2019" name="Genome Biol. Evol.">
        <title>Insights into the evolution of the New World diploid cottons (Gossypium, subgenus Houzingenia) based on genome sequencing.</title>
        <authorList>
            <person name="Grover C.E."/>
            <person name="Arick M.A. 2nd"/>
            <person name="Thrash A."/>
            <person name="Conover J.L."/>
            <person name="Sanders W.S."/>
            <person name="Peterson D.G."/>
            <person name="Frelichowski J.E."/>
            <person name="Scheffler J.A."/>
            <person name="Scheffler B.E."/>
            <person name="Wendel J.F."/>
        </authorList>
    </citation>
    <scope>NUCLEOTIDE SEQUENCE [LARGE SCALE GENOMIC DNA]</scope>
    <source>
        <strain evidence="1">0</strain>
        <tissue evidence="1">Leaf</tissue>
    </source>
</reference>
<keyword evidence="2" id="KW-1185">Reference proteome</keyword>
<dbReference type="OrthoDB" id="10347576at2759"/>
<gene>
    <name evidence="1" type="ORF">Gohar_018563</name>
</gene>
<dbReference type="EMBL" id="JABFAD010000003">
    <property type="protein sequence ID" value="MBA0794213.1"/>
    <property type="molecule type" value="Genomic_DNA"/>
</dbReference>
<proteinExistence type="predicted"/>
<sequence>MRRKLEVGKVGEESSDGRGIERGENFLGLFKRRKLHRQISTDNKARGRYARMSLQGKLRVRKNTTSEKESVVTVTVAKTRAFRPWMLVDRKFEGPSKNKGLDSGLGQKSTGKHAVPFVKMDKASAGPGVEAHYNPTFKGPEGVKVPMTDGVLDPRKYFAVIFKENLHSN</sequence>
<dbReference type="AlphaFoldDB" id="A0A7J9G9I6"/>
<organism evidence="1 2">
    <name type="scientific">Gossypium harknessii</name>
    <dbReference type="NCBI Taxonomy" id="34285"/>
    <lineage>
        <taxon>Eukaryota</taxon>
        <taxon>Viridiplantae</taxon>
        <taxon>Streptophyta</taxon>
        <taxon>Embryophyta</taxon>
        <taxon>Tracheophyta</taxon>
        <taxon>Spermatophyta</taxon>
        <taxon>Magnoliopsida</taxon>
        <taxon>eudicotyledons</taxon>
        <taxon>Gunneridae</taxon>
        <taxon>Pentapetalae</taxon>
        <taxon>rosids</taxon>
        <taxon>malvids</taxon>
        <taxon>Malvales</taxon>
        <taxon>Malvaceae</taxon>
        <taxon>Malvoideae</taxon>
        <taxon>Gossypium</taxon>
    </lineage>
</organism>
<evidence type="ECO:0000313" key="2">
    <source>
        <dbReference type="Proteomes" id="UP000593560"/>
    </source>
</evidence>
<dbReference type="Proteomes" id="UP000593560">
    <property type="component" value="Unassembled WGS sequence"/>
</dbReference>
<name>A0A7J9G9I6_9ROSI</name>
<evidence type="ECO:0000313" key="1">
    <source>
        <dbReference type="EMBL" id="MBA0794213.1"/>
    </source>
</evidence>
<accession>A0A7J9G9I6</accession>
<protein>
    <submittedName>
        <fullName evidence="1">Uncharacterized protein</fullName>
    </submittedName>
</protein>
<comment type="caution">
    <text evidence="1">The sequence shown here is derived from an EMBL/GenBank/DDBJ whole genome shotgun (WGS) entry which is preliminary data.</text>
</comment>